<dbReference type="Proteomes" id="UP000027195">
    <property type="component" value="Unassembled WGS sequence"/>
</dbReference>
<dbReference type="HOGENOM" id="CLU_066708_0_0_1"/>
<dbReference type="Gene3D" id="1.20.120.520">
    <property type="entry name" value="nmb1532 protein domain like"/>
    <property type="match status" value="1"/>
</dbReference>
<dbReference type="PANTHER" id="PTHR38048">
    <property type="entry name" value="EXPRESSED PROTEIN"/>
    <property type="match status" value="1"/>
</dbReference>
<evidence type="ECO:0000313" key="3">
    <source>
        <dbReference type="Proteomes" id="UP000027195"/>
    </source>
</evidence>
<sequence length="257" mass="29157">MTAQWADGPWPLIETPAKTMDIKRHAAVQIANEMCHPHNLMIRGINSIYLQAPHVKKPADIADFLYFCGSWCQLVAQHHKEEEDFFFPAVEKAIEKPGFFDGEVEEHHTFLIGFDEMRKYLKETTPETFSAARLNGIIDKFATDLQKHLSGEIQTLLALEKEPKADGATLLKIANEAGERAVKELGSETLPFILGLCDRTYEGGIHNFPPGMPAFVPWLAHYWFARPHRGAWRFCPSDTWKKPRPLMFLPENQGASS</sequence>
<dbReference type="Pfam" id="PF01814">
    <property type="entry name" value="Hemerythrin"/>
    <property type="match status" value="1"/>
</dbReference>
<keyword evidence="3" id="KW-1185">Reference proteome</keyword>
<dbReference type="STRING" id="930990.A0A067N1C5"/>
<evidence type="ECO:0000313" key="2">
    <source>
        <dbReference type="EMBL" id="KDQ17586.1"/>
    </source>
</evidence>
<gene>
    <name evidence="2" type="ORF">BOTBODRAFT_172044</name>
</gene>
<dbReference type="InterPro" id="IPR012312">
    <property type="entry name" value="Hemerythrin-like"/>
</dbReference>
<protein>
    <recommendedName>
        <fullName evidence="1">Hemerythrin-like domain-containing protein</fullName>
    </recommendedName>
</protein>
<dbReference type="InterPro" id="IPR053206">
    <property type="entry name" value="Dimeric_xanthone_biosynth"/>
</dbReference>
<reference evidence="3" key="1">
    <citation type="journal article" date="2014" name="Proc. Natl. Acad. Sci. U.S.A.">
        <title>Extensive sampling of basidiomycete genomes demonstrates inadequacy of the white-rot/brown-rot paradigm for wood decay fungi.</title>
        <authorList>
            <person name="Riley R."/>
            <person name="Salamov A.A."/>
            <person name="Brown D.W."/>
            <person name="Nagy L.G."/>
            <person name="Floudas D."/>
            <person name="Held B.W."/>
            <person name="Levasseur A."/>
            <person name="Lombard V."/>
            <person name="Morin E."/>
            <person name="Otillar R."/>
            <person name="Lindquist E.A."/>
            <person name="Sun H."/>
            <person name="LaButti K.M."/>
            <person name="Schmutz J."/>
            <person name="Jabbour D."/>
            <person name="Luo H."/>
            <person name="Baker S.E."/>
            <person name="Pisabarro A.G."/>
            <person name="Walton J.D."/>
            <person name="Blanchette R.A."/>
            <person name="Henrissat B."/>
            <person name="Martin F."/>
            <person name="Cullen D."/>
            <person name="Hibbett D.S."/>
            <person name="Grigoriev I.V."/>
        </authorList>
    </citation>
    <scope>NUCLEOTIDE SEQUENCE [LARGE SCALE GENOMIC DNA]</scope>
    <source>
        <strain evidence="3">FD-172 SS1</strain>
    </source>
</reference>
<dbReference type="AlphaFoldDB" id="A0A067N1C5"/>
<dbReference type="InParanoid" id="A0A067N1C5"/>
<organism evidence="2 3">
    <name type="scientific">Botryobasidium botryosum (strain FD-172 SS1)</name>
    <dbReference type="NCBI Taxonomy" id="930990"/>
    <lineage>
        <taxon>Eukaryota</taxon>
        <taxon>Fungi</taxon>
        <taxon>Dikarya</taxon>
        <taxon>Basidiomycota</taxon>
        <taxon>Agaricomycotina</taxon>
        <taxon>Agaricomycetes</taxon>
        <taxon>Cantharellales</taxon>
        <taxon>Botryobasidiaceae</taxon>
        <taxon>Botryobasidium</taxon>
    </lineage>
</organism>
<evidence type="ECO:0000259" key="1">
    <source>
        <dbReference type="Pfam" id="PF01814"/>
    </source>
</evidence>
<accession>A0A067N1C5</accession>
<dbReference type="PANTHER" id="PTHR38048:SF2">
    <property type="entry name" value="HEMERYTHRIN-LIKE DOMAIN-CONTAINING PROTEIN"/>
    <property type="match status" value="1"/>
</dbReference>
<name>A0A067N1C5_BOTB1</name>
<feature type="domain" description="Hemerythrin-like" evidence="1">
    <location>
        <begin position="36"/>
        <end position="158"/>
    </location>
</feature>
<proteinExistence type="predicted"/>
<dbReference type="OrthoDB" id="58416at2759"/>
<dbReference type="EMBL" id="KL198023">
    <property type="protein sequence ID" value="KDQ17586.1"/>
    <property type="molecule type" value="Genomic_DNA"/>
</dbReference>